<dbReference type="HOGENOM" id="CLU_2812130_0_0_1"/>
<dbReference type="PANTHER" id="PTHR46072">
    <property type="entry name" value="AMIDASE-RELATED-RELATED"/>
    <property type="match status" value="1"/>
</dbReference>
<dbReference type="GeneID" id="27700597"/>
<organism evidence="2 3">
    <name type="scientific">Cladophialophora bantiana (strain ATCC 10958 / CBS 173.52 / CDC B-1940 / NIH 8579)</name>
    <name type="common">Xylohypha bantiana</name>
    <dbReference type="NCBI Taxonomy" id="1442370"/>
    <lineage>
        <taxon>Eukaryota</taxon>
        <taxon>Fungi</taxon>
        <taxon>Dikarya</taxon>
        <taxon>Ascomycota</taxon>
        <taxon>Pezizomycotina</taxon>
        <taxon>Eurotiomycetes</taxon>
        <taxon>Chaetothyriomycetidae</taxon>
        <taxon>Chaetothyriales</taxon>
        <taxon>Herpotrichiellaceae</taxon>
        <taxon>Cladophialophora</taxon>
    </lineage>
</organism>
<gene>
    <name evidence="2" type="ORF">Z519_07669</name>
</gene>
<dbReference type="EMBL" id="KN846990">
    <property type="protein sequence ID" value="KIW91701.1"/>
    <property type="molecule type" value="Genomic_DNA"/>
</dbReference>
<dbReference type="RefSeq" id="XP_016618370.1">
    <property type="nucleotide sequence ID" value="XM_016765401.1"/>
</dbReference>
<evidence type="ECO:0000256" key="1">
    <source>
        <dbReference type="ARBA" id="ARBA00009199"/>
    </source>
</evidence>
<dbReference type="PANTHER" id="PTHR46072:SF7">
    <property type="entry name" value="AMIDASE"/>
    <property type="match status" value="1"/>
</dbReference>
<dbReference type="VEuPathDB" id="FungiDB:Z519_07669"/>
<dbReference type="Proteomes" id="UP000053789">
    <property type="component" value="Unassembled WGS sequence"/>
</dbReference>
<dbReference type="OrthoDB" id="6428749at2759"/>
<dbReference type="Gene3D" id="3.90.1300.10">
    <property type="entry name" value="Amidase signature (AS) domain"/>
    <property type="match status" value="1"/>
</dbReference>
<comment type="similarity">
    <text evidence="1">Belongs to the amidase family.</text>
</comment>
<keyword evidence="3" id="KW-1185">Reference proteome</keyword>
<reference evidence="2" key="1">
    <citation type="submission" date="2015-01" db="EMBL/GenBank/DDBJ databases">
        <title>The Genome Sequence of Cladophialophora bantiana CBS 173.52.</title>
        <authorList>
            <consortium name="The Broad Institute Genomics Platform"/>
            <person name="Cuomo C."/>
            <person name="de Hoog S."/>
            <person name="Gorbushina A."/>
            <person name="Stielow B."/>
            <person name="Teixiera M."/>
            <person name="Abouelleil A."/>
            <person name="Chapman S.B."/>
            <person name="Priest M."/>
            <person name="Young S.K."/>
            <person name="Wortman J."/>
            <person name="Nusbaum C."/>
            <person name="Birren B."/>
        </authorList>
    </citation>
    <scope>NUCLEOTIDE SEQUENCE [LARGE SCALE GENOMIC DNA]</scope>
    <source>
        <strain evidence="2">CBS 173.52</strain>
    </source>
</reference>
<dbReference type="AlphaFoldDB" id="A0A0D2ENZ1"/>
<dbReference type="SUPFAM" id="SSF75304">
    <property type="entry name" value="Amidase signature (AS) enzymes"/>
    <property type="match status" value="1"/>
</dbReference>
<accession>A0A0D2ENZ1</accession>
<proteinExistence type="inferred from homology"/>
<name>A0A0D2ENZ1_CLAB1</name>
<evidence type="ECO:0000313" key="3">
    <source>
        <dbReference type="Proteomes" id="UP000053789"/>
    </source>
</evidence>
<evidence type="ECO:0000313" key="2">
    <source>
        <dbReference type="EMBL" id="KIW91701.1"/>
    </source>
</evidence>
<protein>
    <submittedName>
        <fullName evidence="2">Uncharacterized protein</fullName>
    </submittedName>
</protein>
<sequence length="67" mass="7334">MAYIGWIGTFEGVKGTGKEKVFESQLVTDLRALGAVFSCKTAVPPPRMTPEMNNNITGYLWNPKTGI</sequence>
<dbReference type="InterPro" id="IPR036928">
    <property type="entry name" value="AS_sf"/>
</dbReference>